<name>A0A9P4UZH0_9PLEO</name>
<dbReference type="EMBL" id="ML996177">
    <property type="protein sequence ID" value="KAF2732434.1"/>
    <property type="molecule type" value="Genomic_DNA"/>
</dbReference>
<protein>
    <submittedName>
        <fullName evidence="1">Uncharacterized protein</fullName>
    </submittedName>
</protein>
<comment type="caution">
    <text evidence="1">The sequence shown here is derived from an EMBL/GenBank/DDBJ whole genome shotgun (WGS) entry which is preliminary data.</text>
</comment>
<keyword evidence="2" id="KW-1185">Reference proteome</keyword>
<proteinExistence type="predicted"/>
<dbReference type="Proteomes" id="UP000799444">
    <property type="component" value="Unassembled WGS sequence"/>
</dbReference>
<gene>
    <name evidence="1" type="ORF">EJ04DRAFT_525358</name>
</gene>
<sequence>MAADECRGHILLPENLFPALPRSSPKPTSGPPRPLSTRLALHPAMCGHLNEALDRKERSYFPNDMTRITMPNVTVSKLELCVGEDESDRQLEAVLRETSHARRCVSEASVKYEDADLLKSTPLDVVRVYDHTGGLCRSINGTWGQCSGESAISSWLGG</sequence>
<accession>A0A9P4UZH0</accession>
<dbReference type="AlphaFoldDB" id="A0A9P4UZH0"/>
<organism evidence="1 2">
    <name type="scientific">Polyplosphaeria fusca</name>
    <dbReference type="NCBI Taxonomy" id="682080"/>
    <lineage>
        <taxon>Eukaryota</taxon>
        <taxon>Fungi</taxon>
        <taxon>Dikarya</taxon>
        <taxon>Ascomycota</taxon>
        <taxon>Pezizomycotina</taxon>
        <taxon>Dothideomycetes</taxon>
        <taxon>Pleosporomycetidae</taxon>
        <taxon>Pleosporales</taxon>
        <taxon>Tetraplosphaeriaceae</taxon>
        <taxon>Polyplosphaeria</taxon>
    </lineage>
</organism>
<evidence type="ECO:0000313" key="1">
    <source>
        <dbReference type="EMBL" id="KAF2732434.1"/>
    </source>
</evidence>
<reference evidence="1" key="1">
    <citation type="journal article" date="2020" name="Stud. Mycol.">
        <title>101 Dothideomycetes genomes: a test case for predicting lifestyles and emergence of pathogens.</title>
        <authorList>
            <person name="Haridas S."/>
            <person name="Albert R."/>
            <person name="Binder M."/>
            <person name="Bloem J."/>
            <person name="Labutti K."/>
            <person name="Salamov A."/>
            <person name="Andreopoulos B."/>
            <person name="Baker S."/>
            <person name="Barry K."/>
            <person name="Bills G."/>
            <person name="Bluhm B."/>
            <person name="Cannon C."/>
            <person name="Castanera R."/>
            <person name="Culley D."/>
            <person name="Daum C."/>
            <person name="Ezra D."/>
            <person name="Gonzalez J."/>
            <person name="Henrissat B."/>
            <person name="Kuo A."/>
            <person name="Liang C."/>
            <person name="Lipzen A."/>
            <person name="Lutzoni F."/>
            <person name="Magnuson J."/>
            <person name="Mondo S."/>
            <person name="Nolan M."/>
            <person name="Ohm R."/>
            <person name="Pangilinan J."/>
            <person name="Park H.-J."/>
            <person name="Ramirez L."/>
            <person name="Alfaro M."/>
            <person name="Sun H."/>
            <person name="Tritt A."/>
            <person name="Yoshinaga Y."/>
            <person name="Zwiers L.-H."/>
            <person name="Turgeon B."/>
            <person name="Goodwin S."/>
            <person name="Spatafora J."/>
            <person name="Crous P."/>
            <person name="Grigoriev I."/>
        </authorList>
    </citation>
    <scope>NUCLEOTIDE SEQUENCE</scope>
    <source>
        <strain evidence="1">CBS 125425</strain>
    </source>
</reference>
<evidence type="ECO:0000313" key="2">
    <source>
        <dbReference type="Proteomes" id="UP000799444"/>
    </source>
</evidence>